<gene>
    <name evidence="2" type="ORF">E2562_035701</name>
</gene>
<sequence>MIRATATGPRPENAEKREQIASGDDESYVREAGSLARAYVHDHHHPRPRCPTRASFTVRVNGIGRCNGSGSG</sequence>
<organism evidence="2 3">
    <name type="scientific">Oryza meyeriana var. granulata</name>
    <dbReference type="NCBI Taxonomy" id="110450"/>
    <lineage>
        <taxon>Eukaryota</taxon>
        <taxon>Viridiplantae</taxon>
        <taxon>Streptophyta</taxon>
        <taxon>Embryophyta</taxon>
        <taxon>Tracheophyta</taxon>
        <taxon>Spermatophyta</taxon>
        <taxon>Magnoliopsida</taxon>
        <taxon>Liliopsida</taxon>
        <taxon>Poales</taxon>
        <taxon>Poaceae</taxon>
        <taxon>BOP clade</taxon>
        <taxon>Oryzoideae</taxon>
        <taxon>Oryzeae</taxon>
        <taxon>Oryzinae</taxon>
        <taxon>Oryza</taxon>
        <taxon>Oryza meyeriana</taxon>
    </lineage>
</organism>
<feature type="region of interest" description="Disordered" evidence="1">
    <location>
        <begin position="1"/>
        <end position="26"/>
    </location>
</feature>
<dbReference type="AlphaFoldDB" id="A0A6G1C3N8"/>
<dbReference type="Proteomes" id="UP000479710">
    <property type="component" value="Unassembled WGS sequence"/>
</dbReference>
<proteinExistence type="predicted"/>
<evidence type="ECO:0000256" key="1">
    <source>
        <dbReference type="SAM" id="MobiDB-lite"/>
    </source>
</evidence>
<evidence type="ECO:0000313" key="2">
    <source>
        <dbReference type="EMBL" id="KAF0894183.1"/>
    </source>
</evidence>
<dbReference type="EMBL" id="SPHZ02000011">
    <property type="protein sequence ID" value="KAF0894183.1"/>
    <property type="molecule type" value="Genomic_DNA"/>
</dbReference>
<comment type="caution">
    <text evidence="2">The sequence shown here is derived from an EMBL/GenBank/DDBJ whole genome shotgun (WGS) entry which is preliminary data.</text>
</comment>
<name>A0A6G1C3N8_9ORYZ</name>
<evidence type="ECO:0000313" key="3">
    <source>
        <dbReference type="Proteomes" id="UP000479710"/>
    </source>
</evidence>
<reference evidence="2 3" key="1">
    <citation type="submission" date="2019-11" db="EMBL/GenBank/DDBJ databases">
        <title>Whole genome sequence of Oryza granulata.</title>
        <authorList>
            <person name="Li W."/>
        </authorList>
    </citation>
    <scope>NUCLEOTIDE SEQUENCE [LARGE SCALE GENOMIC DNA]</scope>
    <source>
        <strain evidence="3">cv. Menghai</strain>
        <tissue evidence="2">Leaf</tissue>
    </source>
</reference>
<accession>A0A6G1C3N8</accession>
<protein>
    <submittedName>
        <fullName evidence="2">Uncharacterized protein</fullName>
    </submittedName>
</protein>
<keyword evidence="3" id="KW-1185">Reference proteome</keyword>